<evidence type="ECO:0000313" key="3">
    <source>
        <dbReference type="Proteomes" id="UP000606974"/>
    </source>
</evidence>
<reference evidence="2" key="1">
    <citation type="submission" date="2020-02" db="EMBL/GenBank/DDBJ databases">
        <authorList>
            <person name="Palmer J.M."/>
        </authorList>
    </citation>
    <scope>NUCLEOTIDE SEQUENCE</scope>
    <source>
        <strain evidence="2">EPUS1.4</strain>
        <tissue evidence="2">Thallus</tissue>
    </source>
</reference>
<dbReference type="OrthoDB" id="5428055at2759"/>
<sequence>MNEYRQTTFTSRGRHDFRWDRRFCVRQRQRYDAEDLRVLENSKVLENHAHKADVMDIFFDEHTSILNPPCYNYVALKGFLDQADPCYLETQKPILVLLDDRREHSGSDGLMRNWESDRYARHPPEGVDVQRLVFDEGGLFTKLRENRTTQSPAGATPNNAERRVLLICDITPLCALVLTATVAIRFKEFMKAYLQRHLINRVYFRVVTNHDSFVMEFHLPYMAVRDRSTTDHRNIRAPYEMLKTLEMETTTTLNDSFYYQAQISFLLTGVDEWHWTAYCCVDTFFGSERSPEWYISREFDGPPAGGRVQSFPLWNPREYFLFVLSRRLNQATKEWTNVVLRLESRLDEYEVAYVLEIRNGQFSYDKDFKKTTRYTWALCVLRRFHDLLLKTLEAWEEFASGELKYFDTNSEVLDRLWDRYYESIFNDVSELLYLRRSLLQRIQTFDRMKDGLVTASALRESQNATQQGKDIGLLTNMTVACQPVTLASGIFSISMVGSDTRWIWWVLTTVILGIATFSVAFAFRLGPWWKKTS</sequence>
<protein>
    <submittedName>
        <fullName evidence="2">Uncharacterized protein</fullName>
    </submittedName>
</protein>
<keyword evidence="1" id="KW-0472">Membrane</keyword>
<name>A0A8H7AEA5_9EURO</name>
<keyword evidence="1" id="KW-0812">Transmembrane</keyword>
<gene>
    <name evidence="2" type="ORF">GJ744_003408</name>
</gene>
<evidence type="ECO:0000313" key="2">
    <source>
        <dbReference type="EMBL" id="KAF7503630.1"/>
    </source>
</evidence>
<organism evidence="2 3">
    <name type="scientific">Endocarpon pusillum</name>
    <dbReference type="NCBI Taxonomy" id="364733"/>
    <lineage>
        <taxon>Eukaryota</taxon>
        <taxon>Fungi</taxon>
        <taxon>Dikarya</taxon>
        <taxon>Ascomycota</taxon>
        <taxon>Pezizomycotina</taxon>
        <taxon>Eurotiomycetes</taxon>
        <taxon>Chaetothyriomycetidae</taxon>
        <taxon>Verrucariales</taxon>
        <taxon>Verrucariaceae</taxon>
        <taxon>Endocarpon</taxon>
    </lineage>
</organism>
<dbReference type="AlphaFoldDB" id="A0A8H7AEA5"/>
<proteinExistence type="predicted"/>
<feature type="transmembrane region" description="Helical" evidence="1">
    <location>
        <begin position="164"/>
        <end position="186"/>
    </location>
</feature>
<feature type="transmembrane region" description="Helical" evidence="1">
    <location>
        <begin position="502"/>
        <end position="523"/>
    </location>
</feature>
<accession>A0A8H7AEA5</accession>
<dbReference type="Proteomes" id="UP000606974">
    <property type="component" value="Unassembled WGS sequence"/>
</dbReference>
<comment type="caution">
    <text evidence="2">The sequence shown here is derived from an EMBL/GenBank/DDBJ whole genome shotgun (WGS) entry which is preliminary data.</text>
</comment>
<keyword evidence="3" id="KW-1185">Reference proteome</keyword>
<keyword evidence="1" id="KW-1133">Transmembrane helix</keyword>
<evidence type="ECO:0000256" key="1">
    <source>
        <dbReference type="SAM" id="Phobius"/>
    </source>
</evidence>
<dbReference type="EMBL" id="JAACFV010000168">
    <property type="protein sequence ID" value="KAF7503630.1"/>
    <property type="molecule type" value="Genomic_DNA"/>
</dbReference>